<dbReference type="InterPro" id="IPR007809">
    <property type="entry name" value="FlgN-like"/>
</dbReference>
<dbReference type="Proteomes" id="UP000638014">
    <property type="component" value="Unassembled WGS sequence"/>
</dbReference>
<comment type="function">
    <text evidence="1">Required for the efficient initiation of filament assembly.</text>
</comment>
<comment type="similarity">
    <text evidence="2">Belongs to the FlgN family.</text>
</comment>
<dbReference type="Pfam" id="PF05130">
    <property type="entry name" value="FlgN"/>
    <property type="match status" value="1"/>
</dbReference>
<reference evidence="4" key="1">
    <citation type="submission" date="2020-09" db="EMBL/GenBank/DDBJ databases">
        <title>A novel bacterium of genus Neiella, isolated from South China Sea.</title>
        <authorList>
            <person name="Huang H."/>
            <person name="Mo K."/>
            <person name="Hu Y."/>
        </authorList>
    </citation>
    <scope>NUCLEOTIDE SEQUENCE</scope>
    <source>
        <strain evidence="4">HB171785</strain>
    </source>
</reference>
<sequence>MNQQHAATALLEKQLERLKLLQQLLIEEQRVLVERQLDSLASIPPQKTALLKELQIGDQALSKHQLDTEDLKLQATKAKSLLKLCKELNESNGRMIALAMTSIGRLQNVLAKASKRSGVTYNAQGGTSNLGRSGNVVSV</sequence>
<keyword evidence="5" id="KW-1185">Reference proteome</keyword>
<keyword evidence="4" id="KW-0966">Cell projection</keyword>
<protein>
    <submittedName>
        <fullName evidence="4">Flagellar protein FlgN</fullName>
    </submittedName>
</protein>
<evidence type="ECO:0000256" key="1">
    <source>
        <dbReference type="ARBA" id="ARBA00002397"/>
    </source>
</evidence>
<evidence type="ECO:0000313" key="4">
    <source>
        <dbReference type="EMBL" id="MBD1390821.1"/>
    </source>
</evidence>
<dbReference type="SUPFAM" id="SSF140566">
    <property type="entry name" value="FlgN-like"/>
    <property type="match status" value="1"/>
</dbReference>
<dbReference type="Gene3D" id="1.20.58.300">
    <property type="entry name" value="FlgN-like"/>
    <property type="match status" value="1"/>
</dbReference>
<dbReference type="AlphaFoldDB" id="A0A8J6QMD1"/>
<dbReference type="GO" id="GO:0044780">
    <property type="term" value="P:bacterial-type flagellum assembly"/>
    <property type="evidence" value="ECO:0007669"/>
    <property type="project" value="InterPro"/>
</dbReference>
<dbReference type="RefSeq" id="WP_191145885.1">
    <property type="nucleotide sequence ID" value="NZ_JACXAF010000023.1"/>
</dbReference>
<evidence type="ECO:0000256" key="3">
    <source>
        <dbReference type="ARBA" id="ARBA00022795"/>
    </source>
</evidence>
<keyword evidence="3" id="KW-1005">Bacterial flagellum biogenesis</keyword>
<dbReference type="InterPro" id="IPR036679">
    <property type="entry name" value="FlgN-like_sf"/>
</dbReference>
<evidence type="ECO:0000313" key="5">
    <source>
        <dbReference type="Proteomes" id="UP000638014"/>
    </source>
</evidence>
<comment type="caution">
    <text evidence="4">The sequence shown here is derived from an EMBL/GenBank/DDBJ whole genome shotgun (WGS) entry which is preliminary data.</text>
</comment>
<keyword evidence="4" id="KW-0969">Cilium</keyword>
<evidence type="ECO:0000256" key="2">
    <source>
        <dbReference type="ARBA" id="ARBA00007703"/>
    </source>
</evidence>
<proteinExistence type="inferred from homology"/>
<name>A0A8J6QMD1_9GAMM</name>
<dbReference type="EMBL" id="JACXAF010000023">
    <property type="protein sequence ID" value="MBD1390821.1"/>
    <property type="molecule type" value="Genomic_DNA"/>
</dbReference>
<gene>
    <name evidence="4" type="ORF">IC617_15420</name>
</gene>
<keyword evidence="4" id="KW-0282">Flagellum</keyword>
<accession>A0A8J6QMD1</accession>
<organism evidence="4 5">
    <name type="scientific">Neiella litorisoli</name>
    <dbReference type="NCBI Taxonomy" id="2771431"/>
    <lineage>
        <taxon>Bacteria</taxon>
        <taxon>Pseudomonadati</taxon>
        <taxon>Pseudomonadota</taxon>
        <taxon>Gammaproteobacteria</taxon>
        <taxon>Alteromonadales</taxon>
        <taxon>Echinimonadaceae</taxon>
        <taxon>Neiella</taxon>
    </lineage>
</organism>